<dbReference type="OMA" id="ITKAQPV"/>
<dbReference type="PANTHER" id="PTHR45662:SF2">
    <property type="entry name" value="PHOSPHATIDYLINOSITOL-3-PHOSPHATASE SAC1"/>
    <property type="match status" value="1"/>
</dbReference>
<feature type="transmembrane region" description="Helical" evidence="1">
    <location>
        <begin position="566"/>
        <end position="587"/>
    </location>
</feature>
<dbReference type="Proteomes" id="UP000218811">
    <property type="component" value="Unassembled WGS sequence"/>
</dbReference>
<evidence type="ECO:0000313" key="3">
    <source>
        <dbReference type="EMBL" id="PCH33362.1"/>
    </source>
</evidence>
<organism evidence="3 4">
    <name type="scientific">Wolfiporia cocos (strain MD-104)</name>
    <name type="common">Brown rot fungus</name>
    <dbReference type="NCBI Taxonomy" id="742152"/>
    <lineage>
        <taxon>Eukaryota</taxon>
        <taxon>Fungi</taxon>
        <taxon>Dikarya</taxon>
        <taxon>Basidiomycota</taxon>
        <taxon>Agaricomycotina</taxon>
        <taxon>Agaricomycetes</taxon>
        <taxon>Polyporales</taxon>
        <taxon>Phaeolaceae</taxon>
        <taxon>Wolfiporia</taxon>
    </lineage>
</organism>
<dbReference type="GO" id="GO:0043812">
    <property type="term" value="F:phosphatidylinositol-4-phosphate phosphatase activity"/>
    <property type="evidence" value="ECO:0007669"/>
    <property type="project" value="TreeGrafter"/>
</dbReference>
<dbReference type="GO" id="GO:0046856">
    <property type="term" value="P:phosphatidylinositol dephosphorylation"/>
    <property type="evidence" value="ECO:0007669"/>
    <property type="project" value="TreeGrafter"/>
</dbReference>
<dbReference type="STRING" id="742152.A0A2H3ITQ9"/>
<evidence type="ECO:0000313" key="4">
    <source>
        <dbReference type="Proteomes" id="UP000218811"/>
    </source>
</evidence>
<dbReference type="Pfam" id="PF02383">
    <property type="entry name" value="Syja_N"/>
    <property type="match status" value="1"/>
</dbReference>
<keyword evidence="1" id="KW-1133">Transmembrane helix</keyword>
<dbReference type="OrthoDB" id="405996at2759"/>
<keyword evidence="1" id="KW-0472">Membrane</keyword>
<protein>
    <submittedName>
        <fullName evidence="3">Inositol/phosphatidylinositol phosphatase</fullName>
    </submittedName>
</protein>
<reference evidence="3 4" key="1">
    <citation type="journal article" date="2012" name="Science">
        <title>The Paleozoic origin of enzymatic lignin decomposition reconstructed from 31 fungal genomes.</title>
        <authorList>
            <person name="Floudas D."/>
            <person name="Binder M."/>
            <person name="Riley R."/>
            <person name="Barry K."/>
            <person name="Blanchette R.A."/>
            <person name="Henrissat B."/>
            <person name="Martinez A.T."/>
            <person name="Otillar R."/>
            <person name="Spatafora J.W."/>
            <person name="Yadav J.S."/>
            <person name="Aerts A."/>
            <person name="Benoit I."/>
            <person name="Boyd A."/>
            <person name="Carlson A."/>
            <person name="Copeland A."/>
            <person name="Coutinho P.M."/>
            <person name="de Vries R.P."/>
            <person name="Ferreira P."/>
            <person name="Findley K."/>
            <person name="Foster B."/>
            <person name="Gaskell J."/>
            <person name="Glotzer D."/>
            <person name="Gorecki P."/>
            <person name="Heitman J."/>
            <person name="Hesse C."/>
            <person name="Hori C."/>
            <person name="Igarashi K."/>
            <person name="Jurgens J.A."/>
            <person name="Kallen N."/>
            <person name="Kersten P."/>
            <person name="Kohler A."/>
            <person name="Kuees U."/>
            <person name="Kumar T.K.A."/>
            <person name="Kuo A."/>
            <person name="LaButti K."/>
            <person name="Larrondo L.F."/>
            <person name="Lindquist E."/>
            <person name="Ling A."/>
            <person name="Lombard V."/>
            <person name="Lucas S."/>
            <person name="Lundell T."/>
            <person name="Martin R."/>
            <person name="McLaughlin D.J."/>
            <person name="Morgenstern I."/>
            <person name="Morin E."/>
            <person name="Murat C."/>
            <person name="Nagy L.G."/>
            <person name="Nolan M."/>
            <person name="Ohm R.A."/>
            <person name="Patyshakuliyeva A."/>
            <person name="Rokas A."/>
            <person name="Ruiz-Duenas F.J."/>
            <person name="Sabat G."/>
            <person name="Salamov A."/>
            <person name="Samejima M."/>
            <person name="Schmutz J."/>
            <person name="Slot J.C."/>
            <person name="St John F."/>
            <person name="Stenlid J."/>
            <person name="Sun H."/>
            <person name="Sun S."/>
            <person name="Syed K."/>
            <person name="Tsang A."/>
            <person name="Wiebenga A."/>
            <person name="Young D."/>
            <person name="Pisabarro A."/>
            <person name="Eastwood D.C."/>
            <person name="Martin F."/>
            <person name="Cullen D."/>
            <person name="Grigoriev I.V."/>
            <person name="Hibbett D.S."/>
        </authorList>
    </citation>
    <scope>NUCLEOTIDE SEQUENCE [LARGE SCALE GENOMIC DNA]</scope>
    <source>
        <strain evidence="3 4">MD-104</strain>
    </source>
</reference>
<feature type="domain" description="SAC" evidence="2">
    <location>
        <begin position="124"/>
        <end position="465"/>
    </location>
</feature>
<dbReference type="GO" id="GO:0005783">
    <property type="term" value="C:endoplasmic reticulum"/>
    <property type="evidence" value="ECO:0007669"/>
    <property type="project" value="TreeGrafter"/>
</dbReference>
<dbReference type="PANTHER" id="PTHR45662">
    <property type="entry name" value="PHOSPHATIDYLINOSITIDE PHOSPHATASE SAC1"/>
    <property type="match status" value="1"/>
</dbReference>
<dbReference type="EMBL" id="KB467831">
    <property type="protein sequence ID" value="PCH33362.1"/>
    <property type="molecule type" value="Genomic_DNA"/>
</dbReference>
<name>A0A2H3ITQ9_WOLCO</name>
<gene>
    <name evidence="3" type="ORF">WOLCODRAFT_129727</name>
</gene>
<evidence type="ECO:0000259" key="2">
    <source>
        <dbReference type="PROSITE" id="PS50275"/>
    </source>
</evidence>
<keyword evidence="4" id="KW-1185">Reference proteome</keyword>
<evidence type="ECO:0000256" key="1">
    <source>
        <dbReference type="SAM" id="Phobius"/>
    </source>
</evidence>
<dbReference type="InterPro" id="IPR002013">
    <property type="entry name" value="SAC_dom"/>
</dbReference>
<proteinExistence type="predicted"/>
<sequence length="658" mass="75564">MKPLHQRLNLYTNGNETYTFVPAEPVGARSLTIYRNSGDIVLNAPNAPLPVTAERSGKTIYGIFGIISLTLSEYIIIVTGRELRGRLMGQNVYRATDYDILPLNPDIQVAAPPHLVEAHLLALVRSHLAGGTFFFSYAWDLTRRLQAQWTSLKEDGDKPVWEIADDRFFWNKFLQTRLIDVTTGNPDQNLSPYILPVIYGTFDIRAERINGHHLRLCLISRRSRYRAGTRYFRRGIDEHGHVANFNETEQILLVGPDDTSVQLSFVQIRGSVPVYWAEINTLRYKPDVQIMDLADNVTDAMRRHFKENTSIYGEQSLVNLVNQKGHEQPVKEAYEKYVAQVNMPNVRYEYFDFHNECKHMRWDRIDVLLSKLEEDLTRYGYFHLDSAKPEPVRLQTGTVRTNCMDNLDRTNVAQSAIAKWMLNQQLRALGLLHETDTINNYAQFMQDFREMWTDHANQISIAYSGTGALKTDFTRTGERTRKGLLEDGWNSVMRYLKNNFFDGARQDAFDLITGSYVPRRGYVPVSLIRDSRPLIIRAVPYALSFSLFMILAGLTLPRTSDYSLVYYFLLWFVLLALSLVFAFAYGIEYVSWPKLVPLTHVIYYNGPGFRSARSGMGFSIPLPALEKLGTQGRKLAEMHRRTKSKLDAVEMGTKERVD</sequence>
<keyword evidence="1" id="KW-0812">Transmembrane</keyword>
<dbReference type="AlphaFoldDB" id="A0A2H3ITQ9"/>
<dbReference type="PROSITE" id="PS50275">
    <property type="entry name" value="SAC"/>
    <property type="match status" value="1"/>
</dbReference>
<accession>A0A2H3ITQ9</accession>
<feature type="transmembrane region" description="Helical" evidence="1">
    <location>
        <begin position="534"/>
        <end position="554"/>
    </location>
</feature>